<protein>
    <submittedName>
        <fullName evidence="2">Gibberellin 20 oxidase 1-like protein</fullName>
    </submittedName>
</protein>
<evidence type="ECO:0000313" key="3">
    <source>
        <dbReference type="Proteomes" id="UP000236291"/>
    </source>
</evidence>
<evidence type="ECO:0000259" key="1">
    <source>
        <dbReference type="Pfam" id="PF03171"/>
    </source>
</evidence>
<dbReference type="Proteomes" id="UP000236291">
    <property type="component" value="Unassembled WGS sequence"/>
</dbReference>
<dbReference type="InterPro" id="IPR044861">
    <property type="entry name" value="IPNS-like_FE2OG_OXY"/>
</dbReference>
<feature type="non-terminal residue" evidence="2">
    <location>
        <position position="1"/>
    </location>
</feature>
<reference evidence="2 3" key="1">
    <citation type="journal article" date="2014" name="Am. J. Bot.">
        <title>Genome assembly and annotation for red clover (Trifolium pratense; Fabaceae).</title>
        <authorList>
            <person name="Istvanek J."/>
            <person name="Jaros M."/>
            <person name="Krenek A."/>
            <person name="Repkova J."/>
        </authorList>
    </citation>
    <scope>NUCLEOTIDE SEQUENCE [LARGE SCALE GENOMIC DNA]</scope>
    <source>
        <strain evidence="3">cv. Tatra</strain>
        <tissue evidence="2">Young leaves</tissue>
    </source>
</reference>
<sequence length="84" mass="9801">VWSNDKYESVEHRAVANTKRERFSIPLFFFPGDLDEQREVFVLTKEKSSWAASQLDLAPRSERGFPQRLGVLGPIQNNREEECF</sequence>
<comment type="caution">
    <text evidence="2">The sequence shown here is derived from an EMBL/GenBank/DDBJ whole genome shotgun (WGS) entry which is preliminary data.</text>
</comment>
<dbReference type="AlphaFoldDB" id="A0A2K3M9S1"/>
<dbReference type="SUPFAM" id="SSF51197">
    <property type="entry name" value="Clavaminate synthase-like"/>
    <property type="match status" value="1"/>
</dbReference>
<dbReference type="Pfam" id="PF03171">
    <property type="entry name" value="2OG-FeII_Oxy"/>
    <property type="match status" value="1"/>
</dbReference>
<name>A0A2K3M9S1_TRIPR</name>
<dbReference type="EMBL" id="ASHM01054094">
    <property type="protein sequence ID" value="PNX87536.1"/>
    <property type="molecule type" value="Genomic_DNA"/>
</dbReference>
<dbReference type="InterPro" id="IPR027443">
    <property type="entry name" value="IPNS-like_sf"/>
</dbReference>
<accession>A0A2K3M9S1</accession>
<dbReference type="Gene3D" id="2.60.120.330">
    <property type="entry name" value="B-lactam Antibiotic, Isopenicillin N Synthase, Chain"/>
    <property type="match status" value="1"/>
</dbReference>
<evidence type="ECO:0000313" key="2">
    <source>
        <dbReference type="EMBL" id="PNX87536.1"/>
    </source>
</evidence>
<proteinExistence type="predicted"/>
<feature type="domain" description="Isopenicillin N synthase-like Fe(2+) 2OG dioxygenase" evidence="1">
    <location>
        <begin position="1"/>
        <end position="31"/>
    </location>
</feature>
<dbReference type="STRING" id="57577.A0A2K3M9S1"/>
<gene>
    <name evidence="2" type="ORF">L195_g043627</name>
</gene>
<reference evidence="2 3" key="2">
    <citation type="journal article" date="2017" name="Front. Plant Sci.">
        <title>Gene Classification and Mining of Molecular Markers Useful in Red Clover (Trifolium pratense) Breeding.</title>
        <authorList>
            <person name="Istvanek J."/>
            <person name="Dluhosova J."/>
            <person name="Dluhos P."/>
            <person name="Patkova L."/>
            <person name="Nedelnik J."/>
            <person name="Repkova J."/>
        </authorList>
    </citation>
    <scope>NUCLEOTIDE SEQUENCE [LARGE SCALE GENOMIC DNA]</scope>
    <source>
        <strain evidence="3">cv. Tatra</strain>
        <tissue evidence="2">Young leaves</tissue>
    </source>
</reference>
<organism evidence="2 3">
    <name type="scientific">Trifolium pratense</name>
    <name type="common">Red clover</name>
    <dbReference type="NCBI Taxonomy" id="57577"/>
    <lineage>
        <taxon>Eukaryota</taxon>
        <taxon>Viridiplantae</taxon>
        <taxon>Streptophyta</taxon>
        <taxon>Embryophyta</taxon>
        <taxon>Tracheophyta</taxon>
        <taxon>Spermatophyta</taxon>
        <taxon>Magnoliopsida</taxon>
        <taxon>eudicotyledons</taxon>
        <taxon>Gunneridae</taxon>
        <taxon>Pentapetalae</taxon>
        <taxon>rosids</taxon>
        <taxon>fabids</taxon>
        <taxon>Fabales</taxon>
        <taxon>Fabaceae</taxon>
        <taxon>Papilionoideae</taxon>
        <taxon>50 kb inversion clade</taxon>
        <taxon>NPAAA clade</taxon>
        <taxon>Hologalegina</taxon>
        <taxon>IRL clade</taxon>
        <taxon>Trifolieae</taxon>
        <taxon>Trifolium</taxon>
    </lineage>
</organism>